<evidence type="ECO:0000313" key="2">
    <source>
        <dbReference type="Proteomes" id="UP000026962"/>
    </source>
</evidence>
<evidence type="ECO:0000313" key="1">
    <source>
        <dbReference type="EnsemblPlants" id="OPUNC07G14020.1"/>
    </source>
</evidence>
<accession>A0A0E0LKY2</accession>
<dbReference type="HOGENOM" id="CLU_2227563_0_0_1"/>
<protein>
    <submittedName>
        <fullName evidence="1">Uncharacterized protein</fullName>
    </submittedName>
</protein>
<proteinExistence type="predicted"/>
<name>A0A0E0LKY2_ORYPU</name>
<dbReference type="Gramene" id="OPUNC07G14020.1">
    <property type="protein sequence ID" value="OPUNC07G14020.1"/>
    <property type="gene ID" value="OPUNC07G14020"/>
</dbReference>
<dbReference type="EnsemblPlants" id="OPUNC07G14020.1">
    <property type="protein sequence ID" value="OPUNC07G14020.1"/>
    <property type="gene ID" value="OPUNC07G14020"/>
</dbReference>
<dbReference type="AlphaFoldDB" id="A0A0E0LKY2"/>
<keyword evidence="2" id="KW-1185">Reference proteome</keyword>
<organism evidence="1">
    <name type="scientific">Oryza punctata</name>
    <name type="common">Red rice</name>
    <dbReference type="NCBI Taxonomy" id="4537"/>
    <lineage>
        <taxon>Eukaryota</taxon>
        <taxon>Viridiplantae</taxon>
        <taxon>Streptophyta</taxon>
        <taxon>Embryophyta</taxon>
        <taxon>Tracheophyta</taxon>
        <taxon>Spermatophyta</taxon>
        <taxon>Magnoliopsida</taxon>
        <taxon>Liliopsida</taxon>
        <taxon>Poales</taxon>
        <taxon>Poaceae</taxon>
        <taxon>BOP clade</taxon>
        <taxon>Oryzoideae</taxon>
        <taxon>Oryzeae</taxon>
        <taxon>Oryzinae</taxon>
        <taxon>Oryza</taxon>
    </lineage>
</organism>
<reference evidence="1" key="2">
    <citation type="submission" date="2018-05" db="EMBL/GenBank/DDBJ databases">
        <title>OpunRS2 (Oryza punctata Reference Sequence Version 2).</title>
        <authorList>
            <person name="Zhang J."/>
            <person name="Kudrna D."/>
            <person name="Lee S."/>
            <person name="Talag J."/>
            <person name="Welchert J."/>
            <person name="Wing R.A."/>
        </authorList>
    </citation>
    <scope>NUCLEOTIDE SEQUENCE [LARGE SCALE GENOMIC DNA]</scope>
</reference>
<dbReference type="Proteomes" id="UP000026962">
    <property type="component" value="Chromosome 7"/>
</dbReference>
<sequence>MARGKNGLLGKLDLHCSCSLDLNHLRLDPSQLPRSNTIASISTPAASIWTLICRYHLDLPLPPQSPPLSPRSTAVASISIPTTLIHAPRGVPGRGEVELELSATEE</sequence>
<reference evidence="1" key="1">
    <citation type="submission" date="2015-04" db="UniProtKB">
        <authorList>
            <consortium name="EnsemblPlants"/>
        </authorList>
    </citation>
    <scope>IDENTIFICATION</scope>
</reference>